<dbReference type="InterPro" id="IPR018683">
    <property type="entry name" value="DUF2169"/>
</dbReference>
<organism evidence="3 4">
    <name type="scientific">Corallococcus praedator</name>
    <dbReference type="NCBI Taxonomy" id="2316724"/>
    <lineage>
        <taxon>Bacteria</taxon>
        <taxon>Pseudomonadati</taxon>
        <taxon>Myxococcota</taxon>
        <taxon>Myxococcia</taxon>
        <taxon>Myxococcales</taxon>
        <taxon>Cystobacterineae</taxon>
        <taxon>Myxococcaceae</taxon>
        <taxon>Corallococcus</taxon>
    </lineage>
</organism>
<sequence>MHVTNHSPFAASHLIAWDRDGQEVLVVIVKCTYAFEPDGRLVTAGEQSPVSRGDEFEPGQPLKLKRPGDFNTGKPGTDILVQGSAWTAHGEPMTVMPLSLRVGPISISARVWGERWNENSLLGWRLSSPQPFVRLPLTWETAFGGADPDPSKSVFWPENPIGRGFLAGRPSSREPVAAPNLEWADNPYRGFSEPARTLGFGPVHPAWSPRRQHAGTYDDRWREERAPFVPGDFDPRFFHVAPPYLRTAVPLKGGEDVMWKGFHPEVPTAFQLPRPSHDVVYRQRGLKSDLDAVWLMPDEKRVSMAWRTLLPLPRSASTSVEVSIQGKPRVRLGQVS</sequence>
<keyword evidence="4" id="KW-1185">Reference proteome</keyword>
<feature type="region of interest" description="Disordered" evidence="1">
    <location>
        <begin position="44"/>
        <end position="73"/>
    </location>
</feature>
<dbReference type="RefSeq" id="WP_120583070.1">
    <property type="nucleotide sequence ID" value="NZ_RAWI01000023.1"/>
</dbReference>
<gene>
    <name evidence="3" type="ORF">D7Y13_05150</name>
</gene>
<name>A0ABX9QNV0_9BACT</name>
<evidence type="ECO:0000313" key="3">
    <source>
        <dbReference type="EMBL" id="RKI14907.1"/>
    </source>
</evidence>
<accession>A0ABX9QNV0</accession>
<dbReference type="Proteomes" id="UP000278907">
    <property type="component" value="Unassembled WGS sequence"/>
</dbReference>
<evidence type="ECO:0000256" key="1">
    <source>
        <dbReference type="SAM" id="MobiDB-lite"/>
    </source>
</evidence>
<evidence type="ECO:0000259" key="2">
    <source>
        <dbReference type="Pfam" id="PF09937"/>
    </source>
</evidence>
<comment type="caution">
    <text evidence="3">The sequence shown here is derived from an EMBL/GenBank/DDBJ whole genome shotgun (WGS) entry which is preliminary data.</text>
</comment>
<dbReference type="EMBL" id="RAWI01000023">
    <property type="protein sequence ID" value="RKI14907.1"/>
    <property type="molecule type" value="Genomic_DNA"/>
</dbReference>
<reference evidence="3 4" key="1">
    <citation type="submission" date="2018-09" db="EMBL/GenBank/DDBJ databases">
        <authorList>
            <person name="Livingstone P.G."/>
            <person name="Whitworth D.E."/>
        </authorList>
    </citation>
    <scope>NUCLEOTIDE SEQUENCE [LARGE SCALE GENOMIC DNA]</scope>
    <source>
        <strain evidence="3 4">CA031B</strain>
    </source>
</reference>
<feature type="domain" description="DUF2169" evidence="2">
    <location>
        <begin position="20"/>
        <end position="307"/>
    </location>
</feature>
<proteinExistence type="predicted"/>
<dbReference type="Pfam" id="PF09937">
    <property type="entry name" value="DUF2169"/>
    <property type="match status" value="1"/>
</dbReference>
<protein>
    <submittedName>
        <fullName evidence="3">DUF2169 domain-containing protein</fullName>
    </submittedName>
</protein>
<evidence type="ECO:0000313" key="4">
    <source>
        <dbReference type="Proteomes" id="UP000278907"/>
    </source>
</evidence>